<evidence type="ECO:0000256" key="6">
    <source>
        <dbReference type="SAM" id="MobiDB-lite"/>
    </source>
</evidence>
<dbReference type="Gene3D" id="1.20.1250.20">
    <property type="entry name" value="MFS general substrate transporter like domains"/>
    <property type="match status" value="1"/>
</dbReference>
<dbReference type="SUPFAM" id="SSF103473">
    <property type="entry name" value="MFS general substrate transporter"/>
    <property type="match status" value="1"/>
</dbReference>
<feature type="region of interest" description="Disordered" evidence="6">
    <location>
        <begin position="542"/>
        <end position="561"/>
    </location>
</feature>
<evidence type="ECO:0000259" key="8">
    <source>
        <dbReference type="PROSITE" id="PS50850"/>
    </source>
</evidence>
<feature type="transmembrane region" description="Helical" evidence="7">
    <location>
        <begin position="392"/>
        <end position="413"/>
    </location>
</feature>
<dbReference type="PANTHER" id="PTHR23504:SF15">
    <property type="entry name" value="MAJOR FACILITATOR SUPERFAMILY (MFS) PROFILE DOMAIN-CONTAINING PROTEIN"/>
    <property type="match status" value="1"/>
</dbReference>
<comment type="caution">
    <text evidence="9">The sequence shown here is derived from an EMBL/GenBank/DDBJ whole genome shotgun (WGS) entry which is preliminary data.</text>
</comment>
<dbReference type="EMBL" id="PDNA01000001">
    <property type="protein sequence ID" value="PGH28120.1"/>
    <property type="molecule type" value="Genomic_DNA"/>
</dbReference>
<keyword evidence="2" id="KW-0813">Transport</keyword>
<dbReference type="InterPro" id="IPR020846">
    <property type="entry name" value="MFS_dom"/>
</dbReference>
<evidence type="ECO:0000256" key="1">
    <source>
        <dbReference type="ARBA" id="ARBA00004141"/>
    </source>
</evidence>
<proteinExistence type="predicted"/>
<feature type="transmembrane region" description="Helical" evidence="7">
    <location>
        <begin position="118"/>
        <end position="139"/>
    </location>
</feature>
<dbReference type="InterPro" id="IPR011701">
    <property type="entry name" value="MFS"/>
</dbReference>
<keyword evidence="4 7" id="KW-1133">Transmembrane helix</keyword>
<dbReference type="Proteomes" id="UP000224634">
    <property type="component" value="Unassembled WGS sequence"/>
</dbReference>
<feature type="transmembrane region" description="Helical" evidence="7">
    <location>
        <begin position="159"/>
        <end position="181"/>
    </location>
</feature>
<keyword evidence="3 7" id="KW-0812">Transmembrane</keyword>
<dbReference type="GO" id="GO:0016020">
    <property type="term" value="C:membrane"/>
    <property type="evidence" value="ECO:0007669"/>
    <property type="project" value="UniProtKB-SubCell"/>
</dbReference>
<organism evidence="9 10">
    <name type="scientific">Polytolypa hystricis (strain UAMH7299)</name>
    <dbReference type="NCBI Taxonomy" id="1447883"/>
    <lineage>
        <taxon>Eukaryota</taxon>
        <taxon>Fungi</taxon>
        <taxon>Dikarya</taxon>
        <taxon>Ascomycota</taxon>
        <taxon>Pezizomycotina</taxon>
        <taxon>Eurotiomycetes</taxon>
        <taxon>Eurotiomycetidae</taxon>
        <taxon>Onygenales</taxon>
        <taxon>Onygenales incertae sedis</taxon>
        <taxon>Polytolypa</taxon>
    </lineage>
</organism>
<feature type="transmembrane region" description="Helical" evidence="7">
    <location>
        <begin position="420"/>
        <end position="440"/>
    </location>
</feature>
<dbReference type="PANTHER" id="PTHR23504">
    <property type="entry name" value="MAJOR FACILITATOR SUPERFAMILY DOMAIN-CONTAINING PROTEIN 10"/>
    <property type="match status" value="1"/>
</dbReference>
<sequence>MSVFPYVYYMVASFRITQDDRKIALYAGAVTSSFTLAEFCMGVFWGRVSDKLGRKPVLIMGLIGTAISMTVFGIASNLPVALIARALGGMLNGNIGVLQTTVAELVTDKKHQPRAFSIMPFVWCLGSIIGPALGGALAQPCDNYPNVFPRDTIFGRYPFLLPNLVCVVILGFGIIIGILFLKETHPEKKYNRDRGLELGKWIVSKFTSSDDVEVRQEGKAGCVDSESFLEQQPPPGYRSTESSPLLTSVKIPPSRPVDGCPSQSQKQKCGFSSAFTRAVLFIILGYGILAYHSVSFDQLMPIFLSTPVSDAEVQLPFKFTGGLALSSKSIGIMLAVQGVYSMVAQLWLFPYLVRRFGTLNVFRFILCVWPALYVAVPYLVLLPTQLQIPGAWAALIAKITVHVIAFPSTMLLLNNASPSPLVLGSINGVAASVASLSRALGPTVTGFLHSKGLEWGYSGLAWWACGIVCIIGAVESFWIPDESKEEDVKSEKPESDPYENSFDDIESAEPFISRDYSGDDLSAHAYEARTPSPAIIDNIVALDLDDDPENPQASPTLPRYL</sequence>
<reference evidence="9 10" key="1">
    <citation type="submission" date="2017-10" db="EMBL/GenBank/DDBJ databases">
        <title>Comparative genomics in systemic dimorphic fungi from Ajellomycetaceae.</title>
        <authorList>
            <person name="Munoz J.F."/>
            <person name="Mcewen J.G."/>
            <person name="Clay O.K."/>
            <person name="Cuomo C.A."/>
        </authorList>
    </citation>
    <scope>NUCLEOTIDE SEQUENCE [LARGE SCALE GENOMIC DNA]</scope>
    <source>
        <strain evidence="9 10">UAMH7299</strain>
    </source>
</reference>
<dbReference type="PROSITE" id="PS50850">
    <property type="entry name" value="MFS"/>
    <property type="match status" value="1"/>
</dbReference>
<feature type="compositionally biased region" description="Basic and acidic residues" evidence="6">
    <location>
        <begin position="486"/>
        <end position="495"/>
    </location>
</feature>
<dbReference type="InterPro" id="IPR036259">
    <property type="entry name" value="MFS_trans_sf"/>
</dbReference>
<keyword evidence="5 7" id="KW-0472">Membrane</keyword>
<feature type="domain" description="Major facilitator superfamily (MFS) profile" evidence="8">
    <location>
        <begin position="1"/>
        <end position="484"/>
    </location>
</feature>
<feature type="transmembrane region" description="Helical" evidence="7">
    <location>
        <begin position="23"/>
        <end position="45"/>
    </location>
</feature>
<feature type="region of interest" description="Disordered" evidence="6">
    <location>
        <begin position="484"/>
        <end position="503"/>
    </location>
</feature>
<feature type="transmembrane region" description="Helical" evidence="7">
    <location>
        <begin position="330"/>
        <end position="349"/>
    </location>
</feature>
<dbReference type="Pfam" id="PF07690">
    <property type="entry name" value="MFS_1"/>
    <property type="match status" value="1"/>
</dbReference>
<feature type="region of interest" description="Disordered" evidence="6">
    <location>
        <begin position="225"/>
        <end position="246"/>
    </location>
</feature>
<accession>A0A2B7Z3Y7</accession>
<dbReference type="OrthoDB" id="10262656at2759"/>
<dbReference type="GO" id="GO:0022857">
    <property type="term" value="F:transmembrane transporter activity"/>
    <property type="evidence" value="ECO:0007669"/>
    <property type="project" value="InterPro"/>
</dbReference>
<feature type="transmembrane region" description="Helical" evidence="7">
    <location>
        <begin position="274"/>
        <end position="294"/>
    </location>
</feature>
<comment type="subcellular location">
    <subcellularLocation>
        <location evidence="1">Membrane</location>
        <topology evidence="1">Multi-pass membrane protein</topology>
    </subcellularLocation>
</comment>
<protein>
    <recommendedName>
        <fullName evidence="8">Major facilitator superfamily (MFS) profile domain-containing protein</fullName>
    </recommendedName>
</protein>
<evidence type="ECO:0000256" key="2">
    <source>
        <dbReference type="ARBA" id="ARBA00022448"/>
    </source>
</evidence>
<gene>
    <name evidence="9" type="ORF">AJ80_00010</name>
</gene>
<dbReference type="AlphaFoldDB" id="A0A2B7Z3Y7"/>
<evidence type="ECO:0000256" key="3">
    <source>
        <dbReference type="ARBA" id="ARBA00022692"/>
    </source>
</evidence>
<feature type="transmembrane region" description="Helical" evidence="7">
    <location>
        <begin position="460"/>
        <end position="479"/>
    </location>
</feature>
<dbReference type="CDD" id="cd17330">
    <property type="entry name" value="MFS_SLC46_TetA_like"/>
    <property type="match status" value="1"/>
</dbReference>
<feature type="transmembrane region" description="Helical" evidence="7">
    <location>
        <begin position="57"/>
        <end position="76"/>
    </location>
</feature>
<evidence type="ECO:0000256" key="5">
    <source>
        <dbReference type="ARBA" id="ARBA00023136"/>
    </source>
</evidence>
<feature type="transmembrane region" description="Helical" evidence="7">
    <location>
        <begin position="361"/>
        <end position="380"/>
    </location>
</feature>
<name>A0A2B7Z3Y7_POLH7</name>
<evidence type="ECO:0000256" key="4">
    <source>
        <dbReference type="ARBA" id="ARBA00022989"/>
    </source>
</evidence>
<evidence type="ECO:0000313" key="9">
    <source>
        <dbReference type="EMBL" id="PGH28120.1"/>
    </source>
</evidence>
<keyword evidence="10" id="KW-1185">Reference proteome</keyword>
<evidence type="ECO:0000256" key="7">
    <source>
        <dbReference type="SAM" id="Phobius"/>
    </source>
</evidence>
<evidence type="ECO:0000313" key="10">
    <source>
        <dbReference type="Proteomes" id="UP000224634"/>
    </source>
</evidence>